<protein>
    <submittedName>
        <fullName evidence="5">LysR family transcriptional regulator</fullName>
    </submittedName>
</protein>
<organism evidence="5 6">
    <name type="scientific">Candidimonas humi</name>
    <dbReference type="NCBI Taxonomy" id="683355"/>
    <lineage>
        <taxon>Bacteria</taxon>
        <taxon>Pseudomonadati</taxon>
        <taxon>Pseudomonadota</taxon>
        <taxon>Betaproteobacteria</taxon>
        <taxon>Burkholderiales</taxon>
        <taxon>Alcaligenaceae</taxon>
        <taxon>Candidimonas</taxon>
    </lineage>
</organism>
<evidence type="ECO:0000313" key="6">
    <source>
        <dbReference type="Proteomes" id="UP001595848"/>
    </source>
</evidence>
<comment type="caution">
    <text evidence="5">The sequence shown here is derived from an EMBL/GenBank/DDBJ whole genome shotgun (WGS) entry which is preliminary data.</text>
</comment>
<sequence length="301" mass="33415">MEFSHNDIEAFIEIARSGSITRAAENIGITQPSVSKALRRLEDAVGLPLIERGMRGARLTTEGQLFLESAKRFESRHFELVRMASELRSRHSGLLRVGVTSPASDSILVQSMSELIRRRPGMRLQLRIGKSDELNSAVEDGLLDLAVVPSYPEQTWSCAQTALSSEDVHIVARNNHPLAKLPTATLQDLTPYGWVMPSAQSAGARFLHQVFEYHGVSSLKVVLETEYVSEAVMGTIAQTDLLAMVPSAMLRSWIGVIVPLTIPQIRIQRTQVLLSRPQATWSPLMSDMRDLLLMHRPSSRP</sequence>
<keyword evidence="2" id="KW-0238">DNA-binding</keyword>
<dbReference type="PANTHER" id="PTHR30419">
    <property type="entry name" value="HTH-TYPE TRANSCRIPTIONAL REGULATOR YBHD"/>
    <property type="match status" value="1"/>
</dbReference>
<gene>
    <name evidence="5" type="ORF">ACFOY1_02580</name>
</gene>
<proteinExistence type="predicted"/>
<dbReference type="EMBL" id="JBHSBV010000001">
    <property type="protein sequence ID" value="MFC4199829.1"/>
    <property type="molecule type" value="Genomic_DNA"/>
</dbReference>
<evidence type="ECO:0000256" key="1">
    <source>
        <dbReference type="ARBA" id="ARBA00023015"/>
    </source>
</evidence>
<dbReference type="PANTHER" id="PTHR30419:SF8">
    <property type="entry name" value="NITROGEN ASSIMILATION TRANSCRIPTIONAL ACTIVATOR-RELATED"/>
    <property type="match status" value="1"/>
</dbReference>
<dbReference type="RefSeq" id="WP_217962487.1">
    <property type="nucleotide sequence ID" value="NZ_JAHTBN010000001.1"/>
</dbReference>
<evidence type="ECO:0000256" key="3">
    <source>
        <dbReference type="ARBA" id="ARBA00023163"/>
    </source>
</evidence>
<dbReference type="InterPro" id="IPR005119">
    <property type="entry name" value="LysR_subst-bd"/>
</dbReference>
<dbReference type="InterPro" id="IPR000847">
    <property type="entry name" value="LysR_HTH_N"/>
</dbReference>
<evidence type="ECO:0000313" key="5">
    <source>
        <dbReference type="EMBL" id="MFC4199829.1"/>
    </source>
</evidence>
<feature type="domain" description="HTH lysR-type" evidence="4">
    <location>
        <begin position="1"/>
        <end position="60"/>
    </location>
</feature>
<dbReference type="Proteomes" id="UP001595848">
    <property type="component" value="Unassembled WGS sequence"/>
</dbReference>
<evidence type="ECO:0000259" key="4">
    <source>
        <dbReference type="PROSITE" id="PS50931"/>
    </source>
</evidence>
<keyword evidence="3" id="KW-0804">Transcription</keyword>
<dbReference type="PROSITE" id="PS50931">
    <property type="entry name" value="HTH_LYSR"/>
    <property type="match status" value="1"/>
</dbReference>
<dbReference type="InterPro" id="IPR050950">
    <property type="entry name" value="HTH-type_LysR_regulators"/>
</dbReference>
<keyword evidence="6" id="KW-1185">Reference proteome</keyword>
<dbReference type="Pfam" id="PF00126">
    <property type="entry name" value="HTH_1"/>
    <property type="match status" value="1"/>
</dbReference>
<keyword evidence="1" id="KW-0805">Transcription regulation</keyword>
<name>A0ABV8NTQ7_9BURK</name>
<reference evidence="6" key="1">
    <citation type="journal article" date="2019" name="Int. J. Syst. Evol. Microbiol.">
        <title>The Global Catalogue of Microorganisms (GCM) 10K type strain sequencing project: providing services to taxonomists for standard genome sequencing and annotation.</title>
        <authorList>
            <consortium name="The Broad Institute Genomics Platform"/>
            <consortium name="The Broad Institute Genome Sequencing Center for Infectious Disease"/>
            <person name="Wu L."/>
            <person name="Ma J."/>
        </authorList>
    </citation>
    <scope>NUCLEOTIDE SEQUENCE [LARGE SCALE GENOMIC DNA]</scope>
    <source>
        <strain evidence="6">LMG 24813</strain>
    </source>
</reference>
<evidence type="ECO:0000256" key="2">
    <source>
        <dbReference type="ARBA" id="ARBA00023125"/>
    </source>
</evidence>
<accession>A0ABV8NTQ7</accession>
<dbReference type="Pfam" id="PF03466">
    <property type="entry name" value="LysR_substrate"/>
    <property type="match status" value="1"/>
</dbReference>